<proteinExistence type="predicted"/>
<keyword evidence="2" id="KW-1185">Reference proteome</keyword>
<evidence type="ECO:0000313" key="1">
    <source>
        <dbReference type="EMBL" id="BBO76107.1"/>
    </source>
</evidence>
<dbReference type="EMBL" id="AP021875">
    <property type="protein sequence ID" value="BBO76107.1"/>
    <property type="molecule type" value="Genomic_DNA"/>
</dbReference>
<evidence type="ECO:0008006" key="3">
    <source>
        <dbReference type="Google" id="ProtNLM"/>
    </source>
</evidence>
<dbReference type="RefSeq" id="WP_155304963.1">
    <property type="nucleotide sequence ID" value="NZ_AP021875.1"/>
</dbReference>
<dbReference type="OrthoDB" id="5418339at2"/>
<dbReference type="Proteomes" id="UP000427769">
    <property type="component" value="Chromosome"/>
</dbReference>
<sequence>MENDPHLAPMLSAIERIRSDLQDYHPKALLLFGSLARHLAGDPGDHPPNDVDLLVITNNTPFLVMKKDYGCEVELHSFTVDRIAGIARILRYDSLASALPKLYGRVLAKEHAIDIIAAAMLLGTEYGSFGIEQIEIDGITDRRDYSVHRVLMGKKWWERLRQYATERRGPLMRFTDKMVDAYEFKA</sequence>
<protein>
    <recommendedName>
        <fullName evidence="3">Polymerase nucleotidyl transferase domain-containing protein</fullName>
    </recommendedName>
</protein>
<organism evidence="1 2">
    <name type="scientific">Desulfosarcina widdelii</name>
    <dbReference type="NCBI Taxonomy" id="947919"/>
    <lineage>
        <taxon>Bacteria</taxon>
        <taxon>Pseudomonadati</taxon>
        <taxon>Thermodesulfobacteriota</taxon>
        <taxon>Desulfobacteria</taxon>
        <taxon>Desulfobacterales</taxon>
        <taxon>Desulfosarcinaceae</taxon>
        <taxon>Desulfosarcina</taxon>
    </lineage>
</organism>
<accession>A0A5K7ZJ64</accession>
<dbReference type="KEGG" id="dwd:DSCW_35240"/>
<dbReference type="SUPFAM" id="SSF81301">
    <property type="entry name" value="Nucleotidyltransferase"/>
    <property type="match status" value="1"/>
</dbReference>
<evidence type="ECO:0000313" key="2">
    <source>
        <dbReference type="Proteomes" id="UP000427769"/>
    </source>
</evidence>
<dbReference type="AlphaFoldDB" id="A0A5K7ZJ64"/>
<reference evidence="1 2" key="1">
    <citation type="submission" date="2019-11" db="EMBL/GenBank/DDBJ databases">
        <title>Comparative genomics of hydrocarbon-degrading Desulfosarcina strains.</title>
        <authorList>
            <person name="Watanabe M."/>
            <person name="Kojima H."/>
            <person name="Fukui M."/>
        </authorList>
    </citation>
    <scope>NUCLEOTIDE SEQUENCE [LARGE SCALE GENOMIC DNA]</scope>
    <source>
        <strain evidence="1 2">PP31</strain>
    </source>
</reference>
<gene>
    <name evidence="1" type="ORF">DSCW_35240</name>
</gene>
<dbReference type="InterPro" id="IPR043519">
    <property type="entry name" value="NT_sf"/>
</dbReference>
<name>A0A5K7ZJ64_9BACT</name>